<evidence type="ECO:0000256" key="1">
    <source>
        <dbReference type="SAM" id="Phobius"/>
    </source>
</evidence>
<dbReference type="Proteomes" id="UP000199321">
    <property type="component" value="Unassembled WGS sequence"/>
</dbReference>
<reference evidence="2 3" key="1">
    <citation type="submission" date="2016-10" db="EMBL/GenBank/DDBJ databases">
        <authorList>
            <person name="de Groot N.N."/>
        </authorList>
    </citation>
    <scope>NUCLEOTIDE SEQUENCE [LARGE SCALE GENOMIC DNA]</scope>
    <source>
        <strain evidence="2 3">DSM 16195</strain>
    </source>
</reference>
<feature type="transmembrane region" description="Helical" evidence="1">
    <location>
        <begin position="78"/>
        <end position="97"/>
    </location>
</feature>
<keyword evidence="1" id="KW-1133">Transmembrane helix</keyword>
<protein>
    <submittedName>
        <fullName evidence="2">Uncharacterized protein</fullName>
    </submittedName>
</protein>
<gene>
    <name evidence="2" type="ORF">SAMN05421855_1482</name>
</gene>
<evidence type="ECO:0000313" key="2">
    <source>
        <dbReference type="EMBL" id="SDF31444.1"/>
    </source>
</evidence>
<feature type="transmembrane region" description="Helical" evidence="1">
    <location>
        <begin position="298"/>
        <end position="322"/>
    </location>
</feature>
<evidence type="ECO:0000313" key="3">
    <source>
        <dbReference type="Proteomes" id="UP000199321"/>
    </source>
</evidence>
<dbReference type="AlphaFoldDB" id="A0A1G7K337"/>
<keyword evidence="1" id="KW-0472">Membrane</keyword>
<dbReference type="RefSeq" id="WP_093145587.1">
    <property type="nucleotide sequence ID" value="NZ_BMWO01000051.1"/>
</dbReference>
<dbReference type="EMBL" id="FNBA01000048">
    <property type="protein sequence ID" value="SDF31444.1"/>
    <property type="molecule type" value="Genomic_DNA"/>
</dbReference>
<organism evidence="2 3">
    <name type="scientific">Ulvibacter litoralis</name>
    <dbReference type="NCBI Taxonomy" id="227084"/>
    <lineage>
        <taxon>Bacteria</taxon>
        <taxon>Pseudomonadati</taxon>
        <taxon>Bacteroidota</taxon>
        <taxon>Flavobacteriia</taxon>
        <taxon>Flavobacteriales</taxon>
        <taxon>Flavobacteriaceae</taxon>
        <taxon>Ulvibacter</taxon>
    </lineage>
</organism>
<keyword evidence="3" id="KW-1185">Reference proteome</keyword>
<feature type="transmembrane region" description="Helical" evidence="1">
    <location>
        <begin position="46"/>
        <end position="66"/>
    </location>
</feature>
<name>A0A1G7K337_9FLAO</name>
<dbReference type="OrthoDB" id="342025at2"/>
<keyword evidence="1" id="KW-0812">Transmembrane</keyword>
<proteinExistence type="predicted"/>
<sequence>MRKLKILKTAFKATIFYSLIRLLVLIIFRIADLYDFLHFHYSNDLAWIFLTIIFPLSTAILIALKVKSKFLTDLGKFFLPLLIIVTITGYGFNKSYWGHIIKRPSVFSELKDATEILSITEANKDFNSSKFEISKDTIKYYDHDYFLDLYYKNFERPFMQFGALGQRGNLYQYKDIAENSNLKLLKEELKVVETLILNSGFLVKPDESYEEYGNQLNIQIIEFTTSGEQGYLISKSIEDRKKPLFDYDSKYLFVTINSGQLENDHYPIYEFLIEDNEIVKKQKYFYDLAGIEGAEYSLLAPIAETTILILSLILFGIYKLIIKLRKNWLQHRI</sequence>
<accession>A0A1G7K337</accession>
<feature type="transmembrane region" description="Helical" evidence="1">
    <location>
        <begin position="12"/>
        <end position="31"/>
    </location>
</feature>